<evidence type="ECO:0000256" key="2">
    <source>
        <dbReference type="SAM" id="SignalP"/>
    </source>
</evidence>
<organism evidence="3 4">
    <name type="scientific">Clostridium bornimense</name>
    <dbReference type="NCBI Taxonomy" id="1216932"/>
    <lineage>
        <taxon>Bacteria</taxon>
        <taxon>Bacillati</taxon>
        <taxon>Bacillota</taxon>
        <taxon>Clostridia</taxon>
        <taxon>Eubacteriales</taxon>
        <taxon>Clostridiaceae</taxon>
        <taxon>Clostridium</taxon>
    </lineage>
</organism>
<dbReference type="HOGENOM" id="CLU_665154_0_0_9"/>
<feature type="signal peptide" evidence="2">
    <location>
        <begin position="1"/>
        <end position="27"/>
    </location>
</feature>
<evidence type="ECO:0000313" key="3">
    <source>
        <dbReference type="EMBL" id="CDM70485.1"/>
    </source>
</evidence>
<keyword evidence="2" id="KW-0732">Signal</keyword>
<feature type="chain" id="PRO_5004881057" description="Secreted protein" evidence="2">
    <location>
        <begin position="28"/>
        <end position="461"/>
    </location>
</feature>
<dbReference type="OrthoDB" id="1883055at2"/>
<dbReference type="EMBL" id="HG917869">
    <property type="protein sequence ID" value="CDM70485.1"/>
    <property type="molecule type" value="Genomic_DNA"/>
</dbReference>
<dbReference type="STRING" id="1216932.CM240_3368"/>
<feature type="region of interest" description="Disordered" evidence="1">
    <location>
        <begin position="415"/>
        <end position="436"/>
    </location>
</feature>
<evidence type="ECO:0008006" key="5">
    <source>
        <dbReference type="Google" id="ProtNLM"/>
    </source>
</evidence>
<gene>
    <name evidence="3" type="ORF">CM240_3368</name>
</gene>
<proteinExistence type="predicted"/>
<accession>W6SKP1</accession>
<dbReference type="Proteomes" id="UP000019426">
    <property type="component" value="Chromosome M2/40_rep2"/>
</dbReference>
<dbReference type="SUPFAM" id="SSF69322">
    <property type="entry name" value="Tricorn protease domain 2"/>
    <property type="match status" value="1"/>
</dbReference>
<sequence>MKSLKKALSAVLVYLTVFNLTPITAMASEDLPKYLDVKNDILNDVITYKDKAFVTYSKEVKNPNYNGTYNNEIVIKDNIALLSNGSLENINGIDADKIGLFSITDVNENKINFMHQIYNDDSKNGIKTEYYKYDMETNKLKKLKAESENANLGTELLSKVNKKFNTNYGSDYTTREYESNVYNNGNCVGKKFMLEVTNVKNNSTVIFQGIYNDDFQYISQTSSLNIEFDKNGSMIIKELSDDNDLKILKYKNNKLVNKATLTGDENSMLWDSFVDGDSVYLWKYDVNTSLELVRYILKDGKYVYSDSYGSNVIDITKDNKGNLWALRKENAKVFVSEIDDGTFTYRYQVSPIMTSLSIYDRDNFVVSGLGGYTQVNVQRDSNDNVILNNTTNNTTQPQYNNTGSSTNTIDNINSIKGETNNSRKIGEKESIPKTGSPVNSSTMIILSLLSLLGGTILLRKH</sequence>
<dbReference type="PATRIC" id="fig|1216932.3.peg.3343"/>
<keyword evidence="4" id="KW-1185">Reference proteome</keyword>
<name>W6SKP1_9CLOT</name>
<dbReference type="RefSeq" id="WP_044040660.1">
    <property type="nucleotide sequence ID" value="NZ_HG917869.1"/>
</dbReference>
<dbReference type="KEGG" id="clt:CM240_3368"/>
<protein>
    <recommendedName>
        <fullName evidence="5">Secreted protein</fullName>
    </recommendedName>
</protein>
<dbReference type="AlphaFoldDB" id="W6SKP1"/>
<evidence type="ECO:0000256" key="1">
    <source>
        <dbReference type="SAM" id="MobiDB-lite"/>
    </source>
</evidence>
<evidence type="ECO:0000313" key="4">
    <source>
        <dbReference type="Proteomes" id="UP000019426"/>
    </source>
</evidence>
<reference evidence="3 4" key="1">
    <citation type="submission" date="2013-11" db="EMBL/GenBank/DDBJ databases">
        <title>Complete genome sequence of Clostridum sp. M2/40.</title>
        <authorList>
            <person name="Wibberg D."/>
            <person name="Puehler A."/>
            <person name="Schlueter A."/>
        </authorList>
    </citation>
    <scope>NUCLEOTIDE SEQUENCE [LARGE SCALE GENOMIC DNA]</scope>
    <source>
        <strain evidence="4">M2/40</strain>
    </source>
</reference>